<evidence type="ECO:0000313" key="2">
    <source>
        <dbReference type="WBParaSite" id="PS1159_v2.g19810.t1"/>
    </source>
</evidence>
<dbReference type="Proteomes" id="UP000887580">
    <property type="component" value="Unplaced"/>
</dbReference>
<evidence type="ECO:0000313" key="1">
    <source>
        <dbReference type="Proteomes" id="UP000887580"/>
    </source>
</evidence>
<organism evidence="1 2">
    <name type="scientific">Panagrolaimus sp. PS1159</name>
    <dbReference type="NCBI Taxonomy" id="55785"/>
    <lineage>
        <taxon>Eukaryota</taxon>
        <taxon>Metazoa</taxon>
        <taxon>Ecdysozoa</taxon>
        <taxon>Nematoda</taxon>
        <taxon>Chromadorea</taxon>
        <taxon>Rhabditida</taxon>
        <taxon>Tylenchina</taxon>
        <taxon>Panagrolaimomorpha</taxon>
        <taxon>Panagrolaimoidea</taxon>
        <taxon>Panagrolaimidae</taxon>
        <taxon>Panagrolaimus</taxon>
    </lineage>
</organism>
<protein>
    <submittedName>
        <fullName evidence="2">Uncharacterized protein</fullName>
    </submittedName>
</protein>
<proteinExistence type="predicted"/>
<dbReference type="WBParaSite" id="PS1159_v2.g19810.t1">
    <property type="protein sequence ID" value="PS1159_v2.g19810.t1"/>
    <property type="gene ID" value="PS1159_v2.g19810"/>
</dbReference>
<reference evidence="2" key="1">
    <citation type="submission" date="2022-11" db="UniProtKB">
        <authorList>
            <consortium name="WormBaseParasite"/>
        </authorList>
    </citation>
    <scope>IDENTIFICATION</scope>
</reference>
<sequence length="340" mass="38272">MCVPDVVDGNQLVISCELDFLNGAKSFEDFPRNATKTLSLRCLSHKHETIFSDDMFEEFKTLRDLKISNCHGTELPANTFRGLLKLEYLYLSELSLDKSATTKSLIISSQLFHPIKSLQKLTLTNSAIRDFPDGLFCPFTDLKILNLTTNNLSSTKLEQSNEKCELSQLIILDLSGNVIESIRANDLSAYPSLRQFIIVGNGISDIHEDAFKSLTMLQHLDFENNELKEMIILPESVLHLNLAKNKLANIPASVANLKKLVYANFNNNKIDSNTPFSLQTETLETLDLSNNLLDSVPLKIIQSSYSNILSLHLSNNQIAVLQPSQFQNLSKLSKHLKQWE</sequence>
<accession>A0AC35FQE1</accession>
<name>A0AC35FQE1_9BILA</name>